<dbReference type="PROSITE" id="PS51212">
    <property type="entry name" value="WSC"/>
    <property type="match status" value="1"/>
</dbReference>
<feature type="compositionally biased region" description="Polar residues" evidence="1">
    <location>
        <begin position="769"/>
        <end position="786"/>
    </location>
</feature>
<evidence type="ECO:0000313" key="4">
    <source>
        <dbReference type="EMBL" id="KAK0383941.1"/>
    </source>
</evidence>
<keyword evidence="2" id="KW-0732">Signal</keyword>
<name>A0AA39L491_SARSR</name>
<sequence>MACLLARPLAALLALPYLCAAFSVIPDDGPIAYDANIALFSGEGLRVTGSNRIAAQGSIGTFSDGPFGINSGAILSTGQAVDAMPGSGSGNTNNDGPDENIGTLFCATDGLDSAILSAVVDGDSTMWEGIRFEFILATNERFANIDYLSIVTLDNGLMISHALIDGFQINTMSDVAFPPDGIDGGSSSVMSYFRSTPPLNFTLPISSNPRQFYFSVCDGSTKDEDTALLIRAYGCNDCLENPDEVEINYVKETSTLAQGGSPFTSTIKASGTASGTFIVFVTPTETSTSASTSEEPTSTSVSTSQEPTSTSISTSQEPTSTSVSTSQEPTSTSVSTSEVPTSTSASTSEEPTSTSASTSEEPTPPPTPSDEEPTVDPTSVEETTSATTTSTTSTSAEETPIISESSSLISISNSTRLDSSSLLGSSTLLSGSSTSANSITAEPTVTSDSPESSTTATPPPGRLINPPFIQGFEFFGCVGSQRGYPGFNLISATDDMTPASCVEQARERNLRYSGVHDRSCYAGDSLESTSVVSEGRCDIPCPGDPTQACGGFITAPARRWVNWNEALDRRGAPPNVLLTVFALEDDVIPQPAPESPSLSLPSAGTTTVMTETATTNTVVTNTVVTNTVITSTVVTVTYTIVNPTNPGALTITEYGATLTYPYCDRCASQPVPAVSMTTYTAHCNACGIHGESEVTITAPCDAVPSGGSGSNTPGNTPGGSSEGGGNGGQNGEQPQQGGGSQGGGSHSGGSQVGSGQGGSGQGGSGQEQPDTVQTTKTGGTANPTATAVVTGGSRRLAEDIFSSIVVFFGVALFI</sequence>
<dbReference type="InterPro" id="IPR002889">
    <property type="entry name" value="WSC_carb-bd"/>
</dbReference>
<gene>
    <name evidence="4" type="ORF">NLU13_8032</name>
</gene>
<evidence type="ECO:0000256" key="2">
    <source>
        <dbReference type="SAM" id="SignalP"/>
    </source>
</evidence>
<organism evidence="4 5">
    <name type="scientific">Sarocladium strictum</name>
    <name type="common">Black bundle disease fungus</name>
    <name type="synonym">Acremonium strictum</name>
    <dbReference type="NCBI Taxonomy" id="5046"/>
    <lineage>
        <taxon>Eukaryota</taxon>
        <taxon>Fungi</taxon>
        <taxon>Dikarya</taxon>
        <taxon>Ascomycota</taxon>
        <taxon>Pezizomycotina</taxon>
        <taxon>Sordariomycetes</taxon>
        <taxon>Hypocreomycetidae</taxon>
        <taxon>Hypocreales</taxon>
        <taxon>Sarocladiaceae</taxon>
        <taxon>Sarocladium</taxon>
    </lineage>
</organism>
<keyword evidence="5" id="KW-1185">Reference proteome</keyword>
<accession>A0AA39L491</accession>
<dbReference type="Pfam" id="PF01822">
    <property type="entry name" value="WSC"/>
    <property type="match status" value="1"/>
</dbReference>
<feature type="compositionally biased region" description="Gly residues" evidence="1">
    <location>
        <begin position="716"/>
        <end position="765"/>
    </location>
</feature>
<protein>
    <recommendedName>
        <fullName evidence="3">WSC domain-containing protein</fullName>
    </recommendedName>
</protein>
<feature type="compositionally biased region" description="Low complexity" evidence="1">
    <location>
        <begin position="375"/>
        <end position="408"/>
    </location>
</feature>
<feature type="domain" description="WSC" evidence="3">
    <location>
        <begin position="471"/>
        <end position="565"/>
    </location>
</feature>
<feature type="chain" id="PRO_5041305761" description="WSC domain-containing protein" evidence="2">
    <location>
        <begin position="22"/>
        <end position="814"/>
    </location>
</feature>
<feature type="compositionally biased region" description="Low complexity" evidence="1">
    <location>
        <begin position="446"/>
        <end position="456"/>
    </location>
</feature>
<feature type="region of interest" description="Disordered" evidence="1">
    <location>
        <begin position="286"/>
        <end position="408"/>
    </location>
</feature>
<reference evidence="4" key="1">
    <citation type="submission" date="2022-10" db="EMBL/GenBank/DDBJ databases">
        <title>Determination and structural analysis of whole genome sequence of Sarocladium strictum F4-1.</title>
        <authorList>
            <person name="Hu L."/>
            <person name="Jiang Y."/>
        </authorList>
    </citation>
    <scope>NUCLEOTIDE SEQUENCE</scope>
    <source>
        <strain evidence="4">F4-1</strain>
    </source>
</reference>
<dbReference type="EMBL" id="JAPDFR010000008">
    <property type="protein sequence ID" value="KAK0383941.1"/>
    <property type="molecule type" value="Genomic_DNA"/>
</dbReference>
<evidence type="ECO:0000259" key="3">
    <source>
        <dbReference type="PROSITE" id="PS51212"/>
    </source>
</evidence>
<feature type="compositionally biased region" description="Low complexity" evidence="1">
    <location>
        <begin position="286"/>
        <end position="361"/>
    </location>
</feature>
<dbReference type="Proteomes" id="UP001175261">
    <property type="component" value="Unassembled WGS sequence"/>
</dbReference>
<feature type="compositionally biased region" description="Polar residues" evidence="1">
    <location>
        <begin position="436"/>
        <end position="445"/>
    </location>
</feature>
<proteinExistence type="predicted"/>
<comment type="caution">
    <text evidence="4">The sequence shown here is derived from an EMBL/GenBank/DDBJ whole genome shotgun (WGS) entry which is preliminary data.</text>
</comment>
<feature type="region of interest" description="Disordered" evidence="1">
    <location>
        <begin position="699"/>
        <end position="786"/>
    </location>
</feature>
<feature type="signal peptide" evidence="2">
    <location>
        <begin position="1"/>
        <end position="21"/>
    </location>
</feature>
<dbReference type="AlphaFoldDB" id="A0AA39L491"/>
<feature type="region of interest" description="Disordered" evidence="1">
    <location>
        <begin position="429"/>
        <end position="463"/>
    </location>
</feature>
<evidence type="ECO:0000256" key="1">
    <source>
        <dbReference type="SAM" id="MobiDB-lite"/>
    </source>
</evidence>
<evidence type="ECO:0000313" key="5">
    <source>
        <dbReference type="Proteomes" id="UP001175261"/>
    </source>
</evidence>